<dbReference type="EMBL" id="CCRF01000035">
    <property type="protein sequence ID" value="CEE00819.1"/>
    <property type="molecule type" value="Genomic_DNA"/>
</dbReference>
<gene>
    <name evidence="3" type="ORF">B4167_3091</name>
    <name evidence="2" type="ORF">BT1A1_0972</name>
</gene>
<reference evidence="3 4" key="2">
    <citation type="submission" date="2015-01" db="EMBL/GenBank/DDBJ databases">
        <title>Draft Genome Sequences of Four Bacillus thermoamylovorans Strains, Isolated From Food Products.</title>
        <authorList>
            <person name="Krawcyk A.O."/>
            <person name="Berendsen E.M."/>
            <person name="Eijlander R.T."/>
            <person name="de Jong A."/>
            <person name="Wells-Bennik M."/>
            <person name="Kuipers O.P."/>
        </authorList>
    </citation>
    <scope>NUCLEOTIDE SEQUENCE [LARGE SCALE GENOMIC DNA]</scope>
    <source>
        <strain evidence="3 4">B4167</strain>
    </source>
</reference>
<dbReference type="Proteomes" id="UP000032076">
    <property type="component" value="Unassembled WGS sequence"/>
</dbReference>
<dbReference type="Gene3D" id="3.60.15.10">
    <property type="entry name" value="Ribonuclease Z/Hydroxyacylglutathione hydrolase-like"/>
    <property type="match status" value="1"/>
</dbReference>
<dbReference type="RefSeq" id="WP_034768634.1">
    <property type="nucleotide sequence ID" value="NZ_CCRF01000035.1"/>
</dbReference>
<dbReference type="PANTHER" id="PTHR23131:SF4">
    <property type="entry name" value="METALLO-BETA-LACTAMASE SUPERFAMILY POTEIN"/>
    <property type="match status" value="1"/>
</dbReference>
<evidence type="ECO:0000313" key="5">
    <source>
        <dbReference type="Proteomes" id="UP000040576"/>
    </source>
</evidence>
<dbReference type="SMART" id="SM00849">
    <property type="entry name" value="Lactamase_B"/>
    <property type="match status" value="1"/>
</dbReference>
<dbReference type="PATRIC" id="fig|35841.6.peg.2782"/>
<dbReference type="InterPro" id="IPR001279">
    <property type="entry name" value="Metallo-B-lactamas"/>
</dbReference>
<dbReference type="Pfam" id="PF00753">
    <property type="entry name" value="Lactamase_B"/>
    <property type="match status" value="1"/>
</dbReference>
<dbReference type="AlphaFoldDB" id="A0A090KQ90"/>
<organism evidence="2 5">
    <name type="scientific">Caldibacillus thermoamylovorans</name>
    <dbReference type="NCBI Taxonomy" id="35841"/>
    <lineage>
        <taxon>Bacteria</taxon>
        <taxon>Bacillati</taxon>
        <taxon>Bacillota</taxon>
        <taxon>Bacilli</taxon>
        <taxon>Bacillales</taxon>
        <taxon>Bacillaceae</taxon>
        <taxon>Caldibacillus</taxon>
    </lineage>
</organism>
<dbReference type="STRING" id="35841.B4167_3091"/>
<evidence type="ECO:0000313" key="4">
    <source>
        <dbReference type="Proteomes" id="UP000032076"/>
    </source>
</evidence>
<feature type="domain" description="Metallo-beta-lactamase" evidence="1">
    <location>
        <begin position="22"/>
        <end position="223"/>
    </location>
</feature>
<sequence length="311" mass="36201">MLKKVTENIEFAVVTYSGGMGATNCYLLKGEDGYTVIDTGMYSKKAIRLWEEILETGYKIEKVVLTHVHQDHIGLAKWFQQEKGVPIVVANLSYGEIKKYRRPNFNERFKKLVMSHGVPFVPDRLPDTRFIYEFEPDAFFDEGDHIQLGMDMYEVIWTPGHAYDHYCFYNREKKIMILGDHVLKQVSPVIGLWVGEEMDLLKYYFDSLKKLDAYPTNIALPGHGEMIYDLQGRVEEIQNSHQKRLQQVYQSVETNPKTALEVCLDVYGLLSLEKMVSPFMASLTRLIYLEKNKEIERIEENNVFKFKAVKK</sequence>
<evidence type="ECO:0000259" key="1">
    <source>
        <dbReference type="SMART" id="SM00849"/>
    </source>
</evidence>
<proteinExistence type="predicted"/>
<protein>
    <recommendedName>
        <fullName evidence="1">Metallo-beta-lactamase domain-containing protein</fullName>
    </recommendedName>
</protein>
<evidence type="ECO:0000313" key="2">
    <source>
        <dbReference type="EMBL" id="CEE00819.1"/>
    </source>
</evidence>
<dbReference type="InterPro" id="IPR050662">
    <property type="entry name" value="Sec-metab_biosynth-thioest"/>
</dbReference>
<name>A0A090KQ90_9BACI</name>
<dbReference type="PANTHER" id="PTHR23131">
    <property type="entry name" value="ENDORIBONUCLEASE LACTB2"/>
    <property type="match status" value="1"/>
</dbReference>
<dbReference type="EMBL" id="JXLU01000103">
    <property type="protein sequence ID" value="KIO72116.1"/>
    <property type="molecule type" value="Genomic_DNA"/>
</dbReference>
<dbReference type="KEGG" id="bthv:CQJ30_05255"/>
<dbReference type="OrthoDB" id="9761531at2"/>
<keyword evidence="5" id="KW-1185">Reference proteome</keyword>
<evidence type="ECO:0000313" key="3">
    <source>
        <dbReference type="EMBL" id="KIO72116.1"/>
    </source>
</evidence>
<dbReference type="Proteomes" id="UP000040576">
    <property type="component" value="Unassembled WGS sequence"/>
</dbReference>
<dbReference type="InterPro" id="IPR036866">
    <property type="entry name" value="RibonucZ/Hydroxyglut_hydro"/>
</dbReference>
<dbReference type="eggNOG" id="COG0491">
    <property type="taxonomic scope" value="Bacteria"/>
</dbReference>
<accession>A0A090KQ90</accession>
<reference evidence="2 5" key="1">
    <citation type="submission" date="2014-07" db="EMBL/GenBank/DDBJ databases">
        <authorList>
            <person name="Wibberg Daniel"/>
        </authorList>
    </citation>
    <scope>NUCLEOTIDE SEQUENCE [LARGE SCALE GENOMIC DNA]</scope>
</reference>
<dbReference type="SUPFAM" id="SSF56281">
    <property type="entry name" value="Metallo-hydrolase/oxidoreductase"/>
    <property type="match status" value="1"/>
</dbReference>